<feature type="chain" id="PRO_5042208474" description="Aminopeptidase N" evidence="1">
    <location>
        <begin position="19"/>
        <end position="112"/>
    </location>
</feature>
<evidence type="ECO:0000313" key="2">
    <source>
        <dbReference type="EMBL" id="KAJ9593587.1"/>
    </source>
</evidence>
<feature type="non-terminal residue" evidence="2">
    <location>
        <position position="1"/>
    </location>
</feature>
<evidence type="ECO:0008006" key="4">
    <source>
        <dbReference type="Google" id="ProtNLM"/>
    </source>
</evidence>
<organism evidence="2 3">
    <name type="scientific">Diploptera punctata</name>
    <name type="common">Pacific beetle cockroach</name>
    <dbReference type="NCBI Taxonomy" id="6984"/>
    <lineage>
        <taxon>Eukaryota</taxon>
        <taxon>Metazoa</taxon>
        <taxon>Ecdysozoa</taxon>
        <taxon>Arthropoda</taxon>
        <taxon>Hexapoda</taxon>
        <taxon>Insecta</taxon>
        <taxon>Pterygota</taxon>
        <taxon>Neoptera</taxon>
        <taxon>Polyneoptera</taxon>
        <taxon>Dictyoptera</taxon>
        <taxon>Blattodea</taxon>
        <taxon>Blaberoidea</taxon>
        <taxon>Blaberidae</taxon>
        <taxon>Diplopterinae</taxon>
        <taxon>Diploptera</taxon>
    </lineage>
</organism>
<keyword evidence="3" id="KW-1185">Reference proteome</keyword>
<dbReference type="EMBL" id="JASPKZ010003424">
    <property type="protein sequence ID" value="KAJ9593587.1"/>
    <property type="molecule type" value="Genomic_DNA"/>
</dbReference>
<protein>
    <recommendedName>
        <fullName evidence="4">Aminopeptidase N</fullName>
    </recommendedName>
</protein>
<evidence type="ECO:0000313" key="3">
    <source>
        <dbReference type="Proteomes" id="UP001233999"/>
    </source>
</evidence>
<sequence>YSLFAVFSNLLCSVFTLCDDATKHFKVRPMVINRALFSQHNTADGNWQYVMRKAKEGSSFPIVTWLPDYSLSNNTMQFNWGKIKYYRFLTSHCPPSIMASYTPSMVSAEAII</sequence>
<accession>A0AAD8A6X1</accession>
<gene>
    <name evidence="2" type="ORF">L9F63_014856</name>
</gene>
<comment type="caution">
    <text evidence="2">The sequence shown here is derived from an EMBL/GenBank/DDBJ whole genome shotgun (WGS) entry which is preliminary data.</text>
</comment>
<evidence type="ECO:0000256" key="1">
    <source>
        <dbReference type="SAM" id="SignalP"/>
    </source>
</evidence>
<reference evidence="2" key="1">
    <citation type="journal article" date="2023" name="IScience">
        <title>Live-bearing cockroach genome reveals convergent evolutionary mechanisms linked to viviparity in insects and beyond.</title>
        <authorList>
            <person name="Fouks B."/>
            <person name="Harrison M.C."/>
            <person name="Mikhailova A.A."/>
            <person name="Marchal E."/>
            <person name="English S."/>
            <person name="Carruthers M."/>
            <person name="Jennings E.C."/>
            <person name="Chiamaka E.L."/>
            <person name="Frigard R.A."/>
            <person name="Pippel M."/>
            <person name="Attardo G.M."/>
            <person name="Benoit J.B."/>
            <person name="Bornberg-Bauer E."/>
            <person name="Tobe S.S."/>
        </authorList>
    </citation>
    <scope>NUCLEOTIDE SEQUENCE</scope>
    <source>
        <strain evidence="2">Stay&amp;Tobe</strain>
    </source>
</reference>
<keyword evidence="1" id="KW-0732">Signal</keyword>
<feature type="signal peptide" evidence="1">
    <location>
        <begin position="1"/>
        <end position="18"/>
    </location>
</feature>
<dbReference type="AlphaFoldDB" id="A0AAD8A6X1"/>
<proteinExistence type="predicted"/>
<dbReference type="Proteomes" id="UP001233999">
    <property type="component" value="Unassembled WGS sequence"/>
</dbReference>
<reference evidence="2" key="2">
    <citation type="submission" date="2023-05" db="EMBL/GenBank/DDBJ databases">
        <authorList>
            <person name="Fouks B."/>
        </authorList>
    </citation>
    <scope>NUCLEOTIDE SEQUENCE</scope>
    <source>
        <strain evidence="2">Stay&amp;Tobe</strain>
        <tissue evidence="2">Testes</tissue>
    </source>
</reference>
<name>A0AAD8A6X1_DIPPU</name>